<sequence>MRVALVNPPWTFGNSIYFGCRAPHLPLELGYGKALLEAAGHQALMLDAHLCGTPTGALADAVADFRPDMTVVSTAPTYLFWRCAQPELRVPREFLAALGGRGGRTVAVGPHGSATPRAALNKLGADVVVRGECEEIVARLATAGCGFRAVPSIAYRDGGEVCVNGGPAAAQFTALPALRWPDEWIARHRHHHHRFDAEPDGPGAEVEASRGCPYTCTFCAKIDFRDAYRRRRLDLVLEEIDRLVAQGVTYVYFVDEIFLPQRPLLEALVPRPVRFGVQTRIDLWKPDMLDLLGAAGCVSIEAGVESLTEEGRAALDKRCRSTTDDLAERLIHARRSVPFVQANLIKTEGDDPEMVADWRDRLRRHGVWANDPVPLYPYPSSPDYRRLWGEPDDHAWERAHAHYLAQFRSFSDIQEERPAALAELEAACCR</sequence>
<dbReference type="NCBIfam" id="TIGR04295">
    <property type="entry name" value="B12_rSAM_oligo"/>
    <property type="match status" value="1"/>
</dbReference>
<protein>
    <submittedName>
        <fullName evidence="7">TIGR04295 family B12-binding domain-containing radical SAM protein</fullName>
    </submittedName>
</protein>
<keyword evidence="2" id="KW-0949">S-adenosyl-L-methionine</keyword>
<organism evidence="7 8">
    <name type="scientific">Craurococcus roseus</name>
    <dbReference type="NCBI Taxonomy" id="77585"/>
    <lineage>
        <taxon>Bacteria</taxon>
        <taxon>Pseudomonadati</taxon>
        <taxon>Pseudomonadota</taxon>
        <taxon>Alphaproteobacteria</taxon>
        <taxon>Acetobacterales</taxon>
        <taxon>Acetobacteraceae</taxon>
        <taxon>Craurococcus</taxon>
    </lineage>
</organism>
<evidence type="ECO:0000256" key="4">
    <source>
        <dbReference type="ARBA" id="ARBA00023004"/>
    </source>
</evidence>
<feature type="domain" description="Radical SAM core" evidence="6">
    <location>
        <begin position="198"/>
        <end position="420"/>
    </location>
</feature>
<dbReference type="InterPro" id="IPR023404">
    <property type="entry name" value="rSAM_horseshoe"/>
</dbReference>
<reference evidence="7 8" key="1">
    <citation type="journal article" date="2019" name="Int. J. Syst. Evol. Microbiol.">
        <title>The Global Catalogue of Microorganisms (GCM) 10K type strain sequencing project: providing services to taxonomists for standard genome sequencing and annotation.</title>
        <authorList>
            <consortium name="The Broad Institute Genomics Platform"/>
            <consortium name="The Broad Institute Genome Sequencing Center for Infectious Disease"/>
            <person name="Wu L."/>
            <person name="Ma J."/>
        </authorList>
    </citation>
    <scope>NUCLEOTIDE SEQUENCE [LARGE SCALE GENOMIC DNA]</scope>
    <source>
        <strain evidence="7 8">JCM 9933</strain>
    </source>
</reference>
<comment type="caution">
    <text evidence="7">The sequence shown here is derived from an EMBL/GenBank/DDBJ whole genome shotgun (WGS) entry which is preliminary data.</text>
</comment>
<evidence type="ECO:0000313" key="8">
    <source>
        <dbReference type="Proteomes" id="UP001501588"/>
    </source>
</evidence>
<dbReference type="Proteomes" id="UP001501588">
    <property type="component" value="Unassembled WGS sequence"/>
</dbReference>
<dbReference type="InterPro" id="IPR007197">
    <property type="entry name" value="rSAM"/>
</dbReference>
<evidence type="ECO:0000256" key="5">
    <source>
        <dbReference type="ARBA" id="ARBA00023014"/>
    </source>
</evidence>
<gene>
    <name evidence="7" type="ORF">GCM10009416_21630</name>
</gene>
<keyword evidence="3" id="KW-0479">Metal-binding</keyword>
<evidence type="ECO:0000256" key="3">
    <source>
        <dbReference type="ARBA" id="ARBA00022723"/>
    </source>
</evidence>
<dbReference type="Gene3D" id="3.40.50.280">
    <property type="entry name" value="Cobalamin-binding domain"/>
    <property type="match status" value="1"/>
</dbReference>
<proteinExistence type="predicted"/>
<comment type="cofactor">
    <cofactor evidence="1">
        <name>[4Fe-4S] cluster</name>
        <dbReference type="ChEBI" id="CHEBI:49883"/>
    </cofactor>
</comment>
<accession>A0ABN1F5K2</accession>
<evidence type="ECO:0000256" key="2">
    <source>
        <dbReference type="ARBA" id="ARBA00022691"/>
    </source>
</evidence>
<dbReference type="CDD" id="cd01335">
    <property type="entry name" value="Radical_SAM"/>
    <property type="match status" value="1"/>
</dbReference>
<dbReference type="PANTHER" id="PTHR43409:SF7">
    <property type="entry name" value="BLL1977 PROTEIN"/>
    <property type="match status" value="1"/>
</dbReference>
<dbReference type="Pfam" id="PF04055">
    <property type="entry name" value="Radical_SAM"/>
    <property type="match status" value="1"/>
</dbReference>
<dbReference type="EMBL" id="BAAAFZ010000026">
    <property type="protein sequence ID" value="GAA0582906.1"/>
    <property type="molecule type" value="Genomic_DNA"/>
</dbReference>
<name>A0ABN1F5K2_9PROT</name>
<evidence type="ECO:0000313" key="7">
    <source>
        <dbReference type="EMBL" id="GAA0582906.1"/>
    </source>
</evidence>
<keyword evidence="5" id="KW-0411">Iron-sulfur</keyword>
<keyword evidence="8" id="KW-1185">Reference proteome</keyword>
<dbReference type="SFLD" id="SFLDG01082">
    <property type="entry name" value="B12-binding_domain_containing"/>
    <property type="match status" value="1"/>
</dbReference>
<dbReference type="InterPro" id="IPR027559">
    <property type="entry name" value="B12_rSAM_oligo"/>
</dbReference>
<dbReference type="SFLD" id="SFLDS00029">
    <property type="entry name" value="Radical_SAM"/>
    <property type="match status" value="1"/>
</dbReference>
<dbReference type="InterPro" id="IPR006638">
    <property type="entry name" value="Elp3/MiaA/NifB-like_rSAM"/>
</dbReference>
<dbReference type="SUPFAM" id="SSF102114">
    <property type="entry name" value="Radical SAM enzymes"/>
    <property type="match status" value="1"/>
</dbReference>
<dbReference type="PANTHER" id="PTHR43409">
    <property type="entry name" value="ANAEROBIC MAGNESIUM-PROTOPORPHYRIN IX MONOMETHYL ESTER CYCLASE-RELATED"/>
    <property type="match status" value="1"/>
</dbReference>
<keyword evidence="4" id="KW-0408">Iron</keyword>
<dbReference type="SMART" id="SM00729">
    <property type="entry name" value="Elp3"/>
    <property type="match status" value="1"/>
</dbReference>
<evidence type="ECO:0000256" key="1">
    <source>
        <dbReference type="ARBA" id="ARBA00001966"/>
    </source>
</evidence>
<dbReference type="InterPro" id="IPR051198">
    <property type="entry name" value="BchE-like"/>
</dbReference>
<evidence type="ECO:0000259" key="6">
    <source>
        <dbReference type="PROSITE" id="PS51918"/>
    </source>
</evidence>
<dbReference type="PROSITE" id="PS51918">
    <property type="entry name" value="RADICAL_SAM"/>
    <property type="match status" value="1"/>
</dbReference>
<dbReference type="InterPro" id="IPR058240">
    <property type="entry name" value="rSAM_sf"/>
</dbReference>
<dbReference type="Gene3D" id="3.80.30.20">
    <property type="entry name" value="tm_1862 like domain"/>
    <property type="match status" value="1"/>
</dbReference>
<dbReference type="RefSeq" id="WP_343895301.1">
    <property type="nucleotide sequence ID" value="NZ_BAAAFZ010000026.1"/>
</dbReference>